<feature type="compositionally biased region" description="Acidic residues" evidence="4">
    <location>
        <begin position="149"/>
        <end position="163"/>
    </location>
</feature>
<dbReference type="SMART" id="SM01082">
    <property type="entry name" value="CHZ"/>
    <property type="match status" value="1"/>
</dbReference>
<feature type="compositionally biased region" description="Acidic residues" evidence="4">
    <location>
        <begin position="1"/>
        <end position="11"/>
    </location>
</feature>
<accession>H2ZTD1</accession>
<dbReference type="EMBL" id="AFYH01229431">
    <property type="status" value="NOT_ANNOTATED_CDS"/>
    <property type="molecule type" value="Genomic_DNA"/>
</dbReference>
<dbReference type="GeneTree" id="ENSGT00390000014062"/>
<keyword evidence="3" id="KW-0539">Nucleus</keyword>
<feature type="compositionally biased region" description="Acidic residues" evidence="4">
    <location>
        <begin position="191"/>
        <end position="200"/>
    </location>
</feature>
<reference evidence="6" key="3">
    <citation type="submission" date="2025-09" db="UniProtKB">
        <authorList>
            <consortium name="Ensembl"/>
        </authorList>
    </citation>
    <scope>IDENTIFICATION</scope>
</reference>
<organism evidence="6 7">
    <name type="scientific">Latimeria chalumnae</name>
    <name type="common">Coelacanth</name>
    <dbReference type="NCBI Taxonomy" id="7897"/>
    <lineage>
        <taxon>Eukaryota</taxon>
        <taxon>Metazoa</taxon>
        <taxon>Chordata</taxon>
        <taxon>Craniata</taxon>
        <taxon>Vertebrata</taxon>
        <taxon>Euteleostomi</taxon>
        <taxon>Coelacanthiformes</taxon>
        <taxon>Coelacanthidae</taxon>
        <taxon>Latimeria</taxon>
    </lineage>
</organism>
<feature type="region of interest" description="Disordered" evidence="4">
    <location>
        <begin position="1"/>
        <end position="240"/>
    </location>
</feature>
<dbReference type="GO" id="GO:0005634">
    <property type="term" value="C:nucleus"/>
    <property type="evidence" value="ECO:0007669"/>
    <property type="project" value="UniProtKB-SubCell"/>
</dbReference>
<keyword evidence="2" id="KW-0143">Chaperone</keyword>
<name>H2ZTD1_LATCH</name>
<feature type="compositionally biased region" description="Polar residues" evidence="4">
    <location>
        <begin position="103"/>
        <end position="114"/>
    </location>
</feature>
<dbReference type="InterPro" id="IPR019098">
    <property type="entry name" value="Histone_chaperone_domain_CHZ"/>
</dbReference>
<feature type="region of interest" description="Disordered" evidence="4">
    <location>
        <begin position="315"/>
        <end position="366"/>
    </location>
</feature>
<dbReference type="Proteomes" id="UP000008672">
    <property type="component" value="Unassembled WGS sequence"/>
</dbReference>
<feature type="compositionally biased region" description="Basic residues" evidence="4">
    <location>
        <begin position="26"/>
        <end position="41"/>
    </location>
</feature>
<feature type="compositionally biased region" description="Basic and acidic residues" evidence="4">
    <location>
        <begin position="134"/>
        <end position="148"/>
    </location>
</feature>
<evidence type="ECO:0000259" key="5">
    <source>
        <dbReference type="SMART" id="SM01082"/>
    </source>
</evidence>
<feature type="compositionally biased region" description="Basic and acidic residues" evidence="4">
    <location>
        <begin position="229"/>
        <end position="238"/>
    </location>
</feature>
<gene>
    <name evidence="6" type="primary">HIRIP3</name>
</gene>
<evidence type="ECO:0000256" key="1">
    <source>
        <dbReference type="ARBA" id="ARBA00004123"/>
    </source>
</evidence>
<feature type="compositionally biased region" description="Basic and acidic residues" evidence="4">
    <location>
        <begin position="68"/>
        <end position="101"/>
    </location>
</feature>
<feature type="domain" description="Histone chaperone" evidence="5">
    <location>
        <begin position="297"/>
        <end position="333"/>
    </location>
</feature>
<comment type="subcellular location">
    <subcellularLocation>
        <location evidence="1">Nucleus</location>
    </subcellularLocation>
</comment>
<dbReference type="InterPro" id="IPR037647">
    <property type="entry name" value="HIRIP3"/>
</dbReference>
<evidence type="ECO:0000256" key="3">
    <source>
        <dbReference type="ARBA" id="ARBA00023242"/>
    </source>
</evidence>
<dbReference type="EMBL" id="AFYH01229428">
    <property type="status" value="NOT_ANNOTATED_CDS"/>
    <property type="molecule type" value="Genomic_DNA"/>
</dbReference>
<feature type="compositionally biased region" description="Basic and acidic residues" evidence="4">
    <location>
        <begin position="12"/>
        <end position="25"/>
    </location>
</feature>
<evidence type="ECO:0000256" key="2">
    <source>
        <dbReference type="ARBA" id="ARBA00023186"/>
    </source>
</evidence>
<dbReference type="EMBL" id="AFYH01229430">
    <property type="status" value="NOT_ANNOTATED_CDS"/>
    <property type="molecule type" value="Genomic_DNA"/>
</dbReference>
<protein>
    <submittedName>
        <fullName evidence="6">HIRA interacting protein 3</fullName>
    </submittedName>
</protein>
<dbReference type="AlphaFoldDB" id="H2ZTD1"/>
<evidence type="ECO:0000256" key="4">
    <source>
        <dbReference type="SAM" id="MobiDB-lite"/>
    </source>
</evidence>
<feature type="compositionally biased region" description="Basic residues" evidence="4">
    <location>
        <begin position="118"/>
        <end position="133"/>
    </location>
</feature>
<evidence type="ECO:0000313" key="7">
    <source>
        <dbReference type="Proteomes" id="UP000008672"/>
    </source>
</evidence>
<dbReference type="Bgee" id="ENSLACG00000000584">
    <property type="expression patterns" value="Expressed in pectoral fin and 6 other cell types or tissues"/>
</dbReference>
<dbReference type="PANTHER" id="PTHR15410">
    <property type="entry name" value="HIRA-INTERACTING PROTEIN 3"/>
    <property type="match status" value="1"/>
</dbReference>
<proteinExistence type="predicted"/>
<dbReference type="PANTHER" id="PTHR15410:SF2">
    <property type="entry name" value="HIRA-INTERACTING PROTEIN 3"/>
    <property type="match status" value="1"/>
</dbReference>
<sequence length="384" mass="43060">HEEKMEDDDDDIPKSEPDSDGEMKMNSKRNRGGKSQSRAKQKNGGMSKRKAESSSESEGSESEAEMETEGKEGGDIERDSSSSDSESHPTPDSKCHRDKSTTKGKLSSTCSGSAKSRGLVKQKDRRIPKKKVKSGSESESEAKKKRAEEEQEDSSSESEIEEGKDEKSDGRSSPDQRNLGKEAKLKGSEDSSGDDSEVDDVEGKEGKKNKDSSEDEMKRWSSPSSRSNQEVEREDHPTIKRLKRYILTCGARRNYKKLFQGCRSNKAKIQVLRKELENLGVKGNPSLEKCKAVKLKREEDEELASLDISNIIHTQGRPRRRSVWNPYQSSREEEEEEQVLPSQEGYKKTLASDSDSSEEGQPAKKRLWDWSNLKGIISDEGESD</sequence>
<dbReference type="EMBL" id="AFYH01229429">
    <property type="status" value="NOT_ANNOTATED_CDS"/>
    <property type="molecule type" value="Genomic_DNA"/>
</dbReference>
<dbReference type="EMBL" id="AFYH01229427">
    <property type="status" value="NOT_ANNOTATED_CDS"/>
    <property type="molecule type" value="Genomic_DNA"/>
</dbReference>
<evidence type="ECO:0000313" key="6">
    <source>
        <dbReference type="Ensembl" id="ENSLACP00000000652.1"/>
    </source>
</evidence>
<feature type="compositionally biased region" description="Acidic residues" evidence="4">
    <location>
        <begin position="58"/>
        <end position="67"/>
    </location>
</feature>
<dbReference type="Pfam" id="PF09649">
    <property type="entry name" value="CHZ"/>
    <property type="match status" value="1"/>
</dbReference>
<reference evidence="6" key="2">
    <citation type="submission" date="2025-08" db="UniProtKB">
        <authorList>
            <consortium name="Ensembl"/>
        </authorList>
    </citation>
    <scope>IDENTIFICATION</scope>
</reference>
<feature type="compositionally biased region" description="Basic and acidic residues" evidence="4">
    <location>
        <begin position="164"/>
        <end position="189"/>
    </location>
</feature>
<feature type="compositionally biased region" description="Basic and acidic residues" evidence="4">
    <location>
        <begin position="201"/>
        <end position="219"/>
    </location>
</feature>
<reference evidence="7" key="1">
    <citation type="submission" date="2011-08" db="EMBL/GenBank/DDBJ databases">
        <title>The draft genome of Latimeria chalumnae.</title>
        <authorList>
            <person name="Di Palma F."/>
            <person name="Alfoldi J."/>
            <person name="Johnson J."/>
            <person name="Berlin A."/>
            <person name="Gnerre S."/>
            <person name="Jaffe D."/>
            <person name="MacCallum I."/>
            <person name="Young S."/>
            <person name="Walker B.J."/>
            <person name="Lander E."/>
            <person name="Lindblad-Toh K."/>
        </authorList>
    </citation>
    <scope>NUCLEOTIDE SEQUENCE [LARGE SCALE GENOMIC DNA]</scope>
    <source>
        <strain evidence="7">Wild caught</strain>
    </source>
</reference>
<dbReference type="Ensembl" id="ENSLACT00000000658.1">
    <property type="protein sequence ID" value="ENSLACP00000000652.1"/>
    <property type="gene ID" value="ENSLACG00000000584.1"/>
</dbReference>
<keyword evidence="7" id="KW-1185">Reference proteome</keyword>